<evidence type="ECO:0000313" key="3">
    <source>
        <dbReference type="EMBL" id="APW36894.1"/>
    </source>
</evidence>
<dbReference type="GO" id="GO:0009432">
    <property type="term" value="P:SOS response"/>
    <property type="evidence" value="ECO:0007669"/>
    <property type="project" value="TreeGrafter"/>
</dbReference>
<reference evidence="3 4" key="1">
    <citation type="submission" date="2017-01" db="EMBL/GenBank/DDBJ databases">
        <authorList>
            <person name="Mah S.A."/>
            <person name="Swanson W.J."/>
            <person name="Moy G.W."/>
            <person name="Vacquier V.D."/>
        </authorList>
    </citation>
    <scope>NUCLEOTIDE SEQUENCE [LARGE SCALE GENOMIC DNA]</scope>
    <source>
        <strain evidence="3 4">DCY110</strain>
    </source>
</reference>
<dbReference type="InterPro" id="IPR011761">
    <property type="entry name" value="ATP-grasp"/>
</dbReference>
<dbReference type="InterPro" id="IPR005479">
    <property type="entry name" value="CPAse_ATP-bd"/>
</dbReference>
<gene>
    <name evidence="3" type="ORF">RD110_06550</name>
</gene>
<dbReference type="InterPro" id="IPR044019">
    <property type="entry name" value="Cyanophycin_syn_N"/>
</dbReference>
<dbReference type="SUPFAM" id="SSF56059">
    <property type="entry name" value="Glutathione synthetase ATP-binding domain-like"/>
    <property type="match status" value="1"/>
</dbReference>
<dbReference type="STRING" id="1842727.RD110_06550"/>
<dbReference type="PROSITE" id="PS50975">
    <property type="entry name" value="ATP_GRASP"/>
    <property type="match status" value="1"/>
</dbReference>
<evidence type="ECO:0000256" key="1">
    <source>
        <dbReference type="PROSITE-ProRule" id="PRU00409"/>
    </source>
</evidence>
<organism evidence="3 4">
    <name type="scientific">Rhodoferax koreensis</name>
    <dbReference type="NCBI Taxonomy" id="1842727"/>
    <lineage>
        <taxon>Bacteria</taxon>
        <taxon>Pseudomonadati</taxon>
        <taxon>Pseudomonadota</taxon>
        <taxon>Betaproteobacteria</taxon>
        <taxon>Burkholderiales</taxon>
        <taxon>Comamonadaceae</taxon>
        <taxon>Rhodoferax</taxon>
    </lineage>
</organism>
<protein>
    <submittedName>
        <fullName evidence="3">Cyanophycin synthetase</fullName>
    </submittedName>
</protein>
<keyword evidence="4" id="KW-1185">Reference proteome</keyword>
<dbReference type="PANTHER" id="PTHR21621">
    <property type="entry name" value="RIBOSOMAL PROTEIN S6 MODIFICATION PROTEIN"/>
    <property type="match status" value="1"/>
</dbReference>
<dbReference type="GO" id="GO:0005737">
    <property type="term" value="C:cytoplasm"/>
    <property type="evidence" value="ECO:0007669"/>
    <property type="project" value="TreeGrafter"/>
</dbReference>
<dbReference type="RefSeq" id="WP_076197812.1">
    <property type="nucleotide sequence ID" value="NZ_CP019236.1"/>
</dbReference>
<dbReference type="Proteomes" id="UP000186609">
    <property type="component" value="Chromosome"/>
</dbReference>
<dbReference type="Gene3D" id="3.40.1190.10">
    <property type="entry name" value="Mur-like, catalytic domain"/>
    <property type="match status" value="1"/>
</dbReference>
<sequence length="734" mass="77812">MSSKDDIQLLRINYLRGPNIWTYRPTLEVWLDLGELEEFPSNLLPGFNDRLVALLPALEEHHCGVGERGGFIQRLREGTWTGHVLEHVVIELLNLAGMPTGFGQTRSTSKRGVYRMVFRARDEQVARMALAEGHKLLMAAINSQPFEVPAAVNKVREQVDDCYLGPSTACIVAAATERGIPHIRLNDGNLVQLGHGAQQRRIWTAETELTSAIAEGIASDKDLTKSLLKSCGVPVPEGEAVDSAEAAWSAAQDIGLPVVIKPSDGNHGRGVSLDLSRREDIEAAFHVAALHGSEVLVERFIRGNEHRLLVVGGKVVAAARGSVAVVTGNGRNTVTELVDAQINTDPRRGTHEDAPLGLVETGKDEAVLLELQRQGLSPEAVPEAGRQVLIQRNGNVSVDCTDLVHPEVAHVVSLAARVVGLDIAGVDLVAEDISKPLNQQGAAIVEVNAGPGLLMHLKPAEGSPRPVGRAIVDHLFAEDENGRIPVIGVAGSQGTHTVARLAAWLLHLSGLKVGLACREGLFLDSRRIESAPSAGWEPAHRLLINRAVQAAVIENGARSILQDGLAYDRCAVGVVTDLGGAEGLAEYDITDSDQLLKVLRTQVDVVLPDGVAVLNADDARVAGLATLCDGDAILYAVNAQAPSLVAHRAAQGRAVVLNTKGQVTLATGAAEVPLTSITHLTGRRKQDASDVLVASILAAVGAGWAMGISPDLIAAGLKTFEIDLASSRLAHLAH</sequence>
<dbReference type="SUPFAM" id="SSF53623">
    <property type="entry name" value="MurD-like peptide ligases, catalytic domain"/>
    <property type="match status" value="1"/>
</dbReference>
<dbReference type="NCBIfam" id="TIGR02068">
    <property type="entry name" value="cya_phycin_syn"/>
    <property type="match status" value="1"/>
</dbReference>
<dbReference type="InterPro" id="IPR011810">
    <property type="entry name" value="Cya_phycin_syn"/>
</dbReference>
<dbReference type="GO" id="GO:0005524">
    <property type="term" value="F:ATP binding"/>
    <property type="evidence" value="ECO:0007669"/>
    <property type="project" value="UniProtKB-UniRule"/>
</dbReference>
<dbReference type="KEGG" id="rhy:RD110_06550"/>
<dbReference type="InterPro" id="IPR036565">
    <property type="entry name" value="Mur-like_cat_sf"/>
</dbReference>
<dbReference type="NCBIfam" id="NF010623">
    <property type="entry name" value="PRK14016.1"/>
    <property type="match status" value="1"/>
</dbReference>
<name>A0A1P8JT00_9BURK</name>
<dbReference type="Gene3D" id="3.30.470.20">
    <property type="entry name" value="ATP-grasp fold, B domain"/>
    <property type="match status" value="2"/>
</dbReference>
<evidence type="ECO:0000259" key="2">
    <source>
        <dbReference type="PROSITE" id="PS50975"/>
    </source>
</evidence>
<dbReference type="GO" id="GO:0046872">
    <property type="term" value="F:metal ion binding"/>
    <property type="evidence" value="ECO:0007669"/>
    <property type="project" value="InterPro"/>
</dbReference>
<dbReference type="Pfam" id="PF02786">
    <property type="entry name" value="CPSase_L_D2"/>
    <property type="match status" value="1"/>
</dbReference>
<dbReference type="GO" id="GO:0018169">
    <property type="term" value="F:ribosomal S6-glutamic acid ligase activity"/>
    <property type="evidence" value="ECO:0007669"/>
    <property type="project" value="TreeGrafter"/>
</dbReference>
<accession>A0A1P8JT00</accession>
<dbReference type="PANTHER" id="PTHR21621:SF0">
    <property type="entry name" value="BETA-CITRYLGLUTAMATE SYNTHASE B-RELATED"/>
    <property type="match status" value="1"/>
</dbReference>
<feature type="domain" description="ATP-grasp" evidence="2">
    <location>
        <begin position="225"/>
        <end position="476"/>
    </location>
</feature>
<dbReference type="SMART" id="SM01209">
    <property type="entry name" value="GARS_A"/>
    <property type="match status" value="1"/>
</dbReference>
<keyword evidence="1" id="KW-0547">Nucleotide-binding</keyword>
<dbReference type="OrthoDB" id="9803907at2"/>
<evidence type="ECO:0000313" key="4">
    <source>
        <dbReference type="Proteomes" id="UP000186609"/>
    </source>
</evidence>
<dbReference type="EMBL" id="CP019236">
    <property type="protein sequence ID" value="APW36894.1"/>
    <property type="molecule type" value="Genomic_DNA"/>
</dbReference>
<dbReference type="AlphaFoldDB" id="A0A1P8JT00"/>
<proteinExistence type="predicted"/>
<keyword evidence="1" id="KW-0067">ATP-binding</keyword>
<dbReference type="Pfam" id="PF18921">
    <property type="entry name" value="Cyanophycin_syn"/>
    <property type="match status" value="1"/>
</dbReference>